<dbReference type="Proteomes" id="UP000077824">
    <property type="component" value="Chromosome"/>
</dbReference>
<dbReference type="AlphaFoldDB" id="A0A172XQX4"/>
<dbReference type="OrthoDB" id="1344361at2"/>
<name>A0A172XQX4_9FLAO</name>
<evidence type="ECO:0000313" key="2">
    <source>
        <dbReference type="Proteomes" id="UP000077824"/>
    </source>
</evidence>
<organism evidence="1 2">
    <name type="scientific">Chryseobacterium glaciei</name>
    <dbReference type="NCBI Taxonomy" id="1685010"/>
    <lineage>
        <taxon>Bacteria</taxon>
        <taxon>Pseudomonadati</taxon>
        <taxon>Bacteroidota</taxon>
        <taxon>Flavobacteriia</taxon>
        <taxon>Flavobacteriales</taxon>
        <taxon>Weeksellaceae</taxon>
        <taxon>Chryseobacterium group</taxon>
        <taxon>Chryseobacterium</taxon>
    </lineage>
</organism>
<evidence type="ECO:0000313" key="1">
    <source>
        <dbReference type="EMBL" id="ANF49232.1"/>
    </source>
</evidence>
<sequence length="221" mass="26421">MKKFLIIILFFLSQIFHTQKCNCENHPELKKIISCKPQIFKNNAKVFWQYNCNSSWLIFQNKHSKKKLFSLEKDLISLTNRLGYSNIEEYKHSFLVEYRVISGCCQSPEYILHNKNNGNVIKKLGTILYKGQANHKIPFILTLKSLTCIFYTDLNTNKINYFYLKKGMLEKIMLQNNYLSTDNIFDKIEMQNNIIVLYYETFNKKKHRQRKTIKIDLKKIH</sequence>
<accession>A0A172XQX4</accession>
<keyword evidence="2" id="KW-1185">Reference proteome</keyword>
<gene>
    <name evidence="1" type="ORF">A0O34_01065</name>
</gene>
<proteinExistence type="predicted"/>
<dbReference type="STRING" id="1685010.A0O34_01065"/>
<dbReference type="KEGG" id="chh:A0O34_01065"/>
<dbReference type="RefSeq" id="WP_066750259.1">
    <property type="nucleotide sequence ID" value="NZ_CP015199.1"/>
</dbReference>
<protein>
    <submittedName>
        <fullName evidence="1">Uncharacterized protein</fullName>
    </submittedName>
</protein>
<reference evidence="1 2" key="1">
    <citation type="submission" date="2016-04" db="EMBL/GenBank/DDBJ databases">
        <title>Complete Genome Sequence of Chryseobacterium sp. IHBB 10212.</title>
        <authorList>
            <person name="Pal M."/>
            <person name="Swarnkar M.K."/>
            <person name="Kaushal K."/>
            <person name="Chhibber S."/>
            <person name="Singh A.K."/>
            <person name="Gulati A."/>
        </authorList>
    </citation>
    <scope>NUCLEOTIDE SEQUENCE [LARGE SCALE GENOMIC DNA]</scope>
    <source>
        <strain evidence="1 2">IHBB 10212</strain>
    </source>
</reference>
<dbReference type="EMBL" id="CP015199">
    <property type="protein sequence ID" value="ANF49232.1"/>
    <property type="molecule type" value="Genomic_DNA"/>
</dbReference>